<organism evidence="1 2">
    <name type="scientific">Scleropages formosus</name>
    <name type="common">Asian bonytongue</name>
    <name type="synonym">Osteoglossum formosum</name>
    <dbReference type="NCBI Taxonomy" id="113540"/>
    <lineage>
        <taxon>Eukaryota</taxon>
        <taxon>Metazoa</taxon>
        <taxon>Chordata</taxon>
        <taxon>Craniata</taxon>
        <taxon>Vertebrata</taxon>
        <taxon>Euteleostomi</taxon>
        <taxon>Actinopterygii</taxon>
        <taxon>Neopterygii</taxon>
        <taxon>Teleostei</taxon>
        <taxon>Osteoglossocephala</taxon>
        <taxon>Osteoglossomorpha</taxon>
        <taxon>Osteoglossiformes</taxon>
        <taxon>Osteoglossidae</taxon>
        <taxon>Scleropages</taxon>
    </lineage>
</organism>
<protein>
    <submittedName>
        <fullName evidence="1">Uncharacterized protein</fullName>
    </submittedName>
</protein>
<dbReference type="Ensembl" id="ENSSFOT00015003469.2">
    <property type="protein sequence ID" value="ENSSFOP00015003413.2"/>
    <property type="gene ID" value="ENSSFOG00015002231.2"/>
</dbReference>
<name>A0A8C9QSI3_SCLFO</name>
<evidence type="ECO:0000313" key="2">
    <source>
        <dbReference type="Proteomes" id="UP000694397"/>
    </source>
</evidence>
<accession>A0A8C9QSI3</accession>
<proteinExistence type="predicted"/>
<keyword evidence="2" id="KW-1185">Reference proteome</keyword>
<sequence>MRRRNAGHFCSAEKILENRKVEKIQLCNTRAKSVTFVGTLRIHSCSLFNLYMGILGIQVKIMLPWYTSGHKKPLSYYMSIMEQSMRLTTTPVPAIYHVPTAVTA</sequence>
<reference evidence="1" key="3">
    <citation type="submission" date="2025-09" db="UniProtKB">
        <authorList>
            <consortium name="Ensembl"/>
        </authorList>
    </citation>
    <scope>IDENTIFICATION</scope>
</reference>
<reference evidence="1" key="2">
    <citation type="submission" date="2025-08" db="UniProtKB">
        <authorList>
            <consortium name="Ensembl"/>
        </authorList>
    </citation>
    <scope>IDENTIFICATION</scope>
</reference>
<reference evidence="1 2" key="1">
    <citation type="submission" date="2019-04" db="EMBL/GenBank/DDBJ databases">
        <authorList>
            <consortium name="Wellcome Sanger Institute Data Sharing"/>
        </authorList>
    </citation>
    <scope>NUCLEOTIDE SEQUENCE [LARGE SCALE GENOMIC DNA]</scope>
</reference>
<dbReference type="AlphaFoldDB" id="A0A8C9QSI3"/>
<dbReference type="Proteomes" id="UP000694397">
    <property type="component" value="Chromosome 4"/>
</dbReference>
<evidence type="ECO:0000313" key="1">
    <source>
        <dbReference type="Ensembl" id="ENSSFOP00015003413.2"/>
    </source>
</evidence>